<dbReference type="Pfam" id="PF03401">
    <property type="entry name" value="TctC"/>
    <property type="match status" value="1"/>
</dbReference>
<accession>A0A1Y0ES81</accession>
<feature type="signal peptide" evidence="2">
    <location>
        <begin position="1"/>
        <end position="25"/>
    </location>
</feature>
<evidence type="ECO:0000256" key="2">
    <source>
        <dbReference type="SAM" id="SignalP"/>
    </source>
</evidence>
<evidence type="ECO:0000313" key="3">
    <source>
        <dbReference type="EMBL" id="ARU06368.1"/>
    </source>
</evidence>
<dbReference type="AlphaFoldDB" id="A0A1Y0ES81"/>
<dbReference type="SUPFAM" id="SSF53850">
    <property type="entry name" value="Periplasmic binding protein-like II"/>
    <property type="match status" value="1"/>
</dbReference>
<proteinExistence type="inferred from homology"/>
<reference evidence="3 4" key="1">
    <citation type="submission" date="2017-05" db="EMBL/GenBank/DDBJ databases">
        <authorList>
            <person name="Song R."/>
            <person name="Chenine A.L."/>
            <person name="Ruprecht R.M."/>
        </authorList>
    </citation>
    <scope>NUCLEOTIDE SEQUENCE [LARGE SCALE GENOMIC DNA]</scope>
    <source>
        <strain evidence="3 4">DSM 26136</strain>
    </source>
</reference>
<evidence type="ECO:0000313" key="4">
    <source>
        <dbReference type="Proteomes" id="UP000196138"/>
    </source>
</evidence>
<dbReference type="RefSeq" id="WP_087283443.1">
    <property type="nucleotide sequence ID" value="NZ_CP021455.1"/>
</dbReference>
<protein>
    <recommendedName>
        <fullName evidence="5">ABC transporter substrate-binding protein</fullName>
    </recommendedName>
</protein>
<keyword evidence="4" id="KW-1185">Reference proteome</keyword>
<dbReference type="KEGG" id="cser:CCO03_18405"/>
<dbReference type="EMBL" id="CP021455">
    <property type="protein sequence ID" value="ARU06368.1"/>
    <property type="molecule type" value="Genomic_DNA"/>
</dbReference>
<dbReference type="CDD" id="cd07012">
    <property type="entry name" value="PBP2_Bug_TTT"/>
    <property type="match status" value="1"/>
</dbReference>
<keyword evidence="2" id="KW-0732">Signal</keyword>
<dbReference type="InterPro" id="IPR005064">
    <property type="entry name" value="BUG"/>
</dbReference>
<organism evidence="3 4">
    <name type="scientific">Comamonas serinivorans</name>
    <dbReference type="NCBI Taxonomy" id="1082851"/>
    <lineage>
        <taxon>Bacteria</taxon>
        <taxon>Pseudomonadati</taxon>
        <taxon>Pseudomonadota</taxon>
        <taxon>Betaproteobacteria</taxon>
        <taxon>Burkholderiales</taxon>
        <taxon>Comamonadaceae</taxon>
        <taxon>Comamonas</taxon>
    </lineage>
</organism>
<dbReference type="Gene3D" id="3.40.190.150">
    <property type="entry name" value="Bordetella uptake gene, domain 1"/>
    <property type="match status" value="1"/>
</dbReference>
<gene>
    <name evidence="3" type="ORF">CCO03_18405</name>
</gene>
<comment type="similarity">
    <text evidence="1">Belongs to the UPF0065 (bug) family.</text>
</comment>
<evidence type="ECO:0000256" key="1">
    <source>
        <dbReference type="ARBA" id="ARBA00006987"/>
    </source>
</evidence>
<sequence length="325" mass="34507">MRFVHALTHGLLSLGLIGTALGAAAADYPSKSITLIVPYAPGGVTDGLSRQVAQFLSKELKQAVPVDNRPGGSATIGGRLLATAKPDGYTIGVFDATGITVTPQLYSHPPYDSLKAFQPVTRLGNNYQIIVAHPAAPVNTLAELISHAQKHPDTPIATPGAVGINIIEFARLGQVANFKMTNVGYNGSAPLLQDVMAGQIQFAFLDVASAMNYVKSGKVKAIAVTSKKRLDLLPQVPTVAESGYPDYEAVAWFGVLVPAATPKAAVARLDAALQAFGRSKEYADWARERSFVPAVSSDPDAFAQSLRGEIERYTRVGRQLNLQIN</sequence>
<evidence type="ECO:0008006" key="5">
    <source>
        <dbReference type="Google" id="ProtNLM"/>
    </source>
</evidence>
<dbReference type="InterPro" id="IPR042100">
    <property type="entry name" value="Bug_dom1"/>
</dbReference>
<dbReference type="PANTHER" id="PTHR42928">
    <property type="entry name" value="TRICARBOXYLATE-BINDING PROTEIN"/>
    <property type="match status" value="1"/>
</dbReference>
<dbReference type="Gene3D" id="3.40.190.10">
    <property type="entry name" value="Periplasmic binding protein-like II"/>
    <property type="match status" value="1"/>
</dbReference>
<name>A0A1Y0ES81_9BURK</name>
<dbReference type="Proteomes" id="UP000196138">
    <property type="component" value="Chromosome"/>
</dbReference>
<dbReference type="PIRSF" id="PIRSF017082">
    <property type="entry name" value="YflP"/>
    <property type="match status" value="1"/>
</dbReference>
<dbReference type="OrthoDB" id="9780943at2"/>
<dbReference type="PANTHER" id="PTHR42928:SF5">
    <property type="entry name" value="BLR1237 PROTEIN"/>
    <property type="match status" value="1"/>
</dbReference>
<feature type="chain" id="PRO_5012891911" description="ABC transporter substrate-binding protein" evidence="2">
    <location>
        <begin position="26"/>
        <end position="325"/>
    </location>
</feature>